<evidence type="ECO:0000313" key="1">
    <source>
        <dbReference type="EMBL" id="XAM17338.1"/>
    </source>
</evidence>
<organism evidence="1 2">
    <name type="scientific">Helicobacter mastomyrinus</name>
    <dbReference type="NCBI Taxonomy" id="287948"/>
    <lineage>
        <taxon>Bacteria</taxon>
        <taxon>Pseudomonadati</taxon>
        <taxon>Campylobacterota</taxon>
        <taxon>Epsilonproteobacteria</taxon>
        <taxon>Campylobacterales</taxon>
        <taxon>Helicobacteraceae</taxon>
        <taxon>Helicobacter</taxon>
    </lineage>
</organism>
<gene>
    <name evidence="1" type="ORF">V3I05_06515</name>
</gene>
<sequence length="68" mass="7665">MKYSVSIINKALKSLEKIQKSSPHDADRILTLIEILKENDGPHLLPNAKKLKGHKHKIAIDGELEIIE</sequence>
<dbReference type="SUPFAM" id="SSF143011">
    <property type="entry name" value="RelE-like"/>
    <property type="match status" value="1"/>
</dbReference>
<accession>A0ABZ3F2H0</accession>
<dbReference type="EMBL" id="CP145316">
    <property type="protein sequence ID" value="XAM17338.1"/>
    <property type="molecule type" value="Genomic_DNA"/>
</dbReference>
<dbReference type="Proteomes" id="UP001434737">
    <property type="component" value="Chromosome"/>
</dbReference>
<dbReference type="InterPro" id="IPR035093">
    <property type="entry name" value="RelE/ParE_toxin_dom_sf"/>
</dbReference>
<proteinExistence type="predicted"/>
<protein>
    <submittedName>
        <fullName evidence="1">Uncharacterized protein</fullName>
    </submittedName>
</protein>
<evidence type="ECO:0000313" key="2">
    <source>
        <dbReference type="Proteomes" id="UP001434737"/>
    </source>
</evidence>
<reference evidence="1 2" key="1">
    <citation type="submission" date="2024-02" db="EMBL/GenBank/DDBJ databases">
        <title>Genome and pathogenicity analysis of Helicobacter mastomyrinus isolated from mice.</title>
        <authorList>
            <person name="Zhu L."/>
        </authorList>
    </citation>
    <scope>NUCLEOTIDE SEQUENCE [LARGE SCALE GENOMIC DNA]</scope>
    <source>
        <strain evidence="1 2">Hm-17</strain>
    </source>
</reference>
<keyword evidence="2" id="KW-1185">Reference proteome</keyword>
<name>A0ABZ3F2H0_9HELI</name>
<dbReference type="RefSeq" id="WP_300447647.1">
    <property type="nucleotide sequence ID" value="NZ_CP145316.1"/>
</dbReference>
<dbReference type="Gene3D" id="3.30.2310.20">
    <property type="entry name" value="RelE-like"/>
    <property type="match status" value="1"/>
</dbReference>